<proteinExistence type="predicted"/>
<protein>
    <submittedName>
        <fullName evidence="1">Uncharacterized protein</fullName>
    </submittedName>
</protein>
<evidence type="ECO:0000313" key="1">
    <source>
        <dbReference type="EMBL" id="KAJ8714956.1"/>
    </source>
</evidence>
<comment type="caution">
    <text evidence="1">The sequence shown here is derived from an EMBL/GenBank/DDBJ whole genome shotgun (WGS) entry which is preliminary data.</text>
</comment>
<gene>
    <name evidence="1" type="ORF">PYW08_004937</name>
</gene>
<sequence>MFPFPNLTLPIDSIYEKLLENIKKDGRTKDISQDFLALTEPYEKVFFVYKMLKNYNLIPLVFKEDKCENVSSHYRNLGNKTYQRGQFYLAWQYYNLAMMYAPLESESFALALSNRSAVFASLKKYKECLSDIEMVFTSSYPISIKDKLNKRKKSCEKALQEDEYPDFNEDDEDIKDIFTFKGTRNEKYVDASSKLRVKYTPDMGRHVIAEQDIKVGEILVQEEPYVCVLLKEQIIYTCANCFSRTCNLYPCPYCCMSMYCSKKCVIEAWEQYHFFECPLLAFLLNNSNFTKLELLALRATIKTRMDHQHLDSLFLSVAKTEACKDIENLGCKKTADGKLIYSSKNYESVHTLATNVEKRDVSDLFQKTVSAAVLMHVLAVKDFIKHDNPDTKKKIKIYTANTLMRHLMTAPTNMHGITANIEDDDGNYISELNIGSGAYPFLSLINHSCAPNVVRFTKLGKNSVTLFALRPIKKGEQIFDNYGYFETIRDKKEMASQYITKILPVDSSMRAESPPTSEPAIKAHHAVHTREDRQKILRSQYKFTCICEACTADFPLYQGLNPVPTLPANIVARVLDYLNGDAIEVLQKGVLTKDYSKIVDFKVPGTSEKPTATRFYCGFAAADLQKDI</sequence>
<organism evidence="1 2">
    <name type="scientific">Mythimna loreyi</name>
    <dbReference type="NCBI Taxonomy" id="667449"/>
    <lineage>
        <taxon>Eukaryota</taxon>
        <taxon>Metazoa</taxon>
        <taxon>Ecdysozoa</taxon>
        <taxon>Arthropoda</taxon>
        <taxon>Hexapoda</taxon>
        <taxon>Insecta</taxon>
        <taxon>Pterygota</taxon>
        <taxon>Neoptera</taxon>
        <taxon>Endopterygota</taxon>
        <taxon>Lepidoptera</taxon>
        <taxon>Glossata</taxon>
        <taxon>Ditrysia</taxon>
        <taxon>Noctuoidea</taxon>
        <taxon>Noctuidae</taxon>
        <taxon>Noctuinae</taxon>
        <taxon>Hadenini</taxon>
        <taxon>Mythimna</taxon>
    </lineage>
</organism>
<keyword evidence="2" id="KW-1185">Reference proteome</keyword>
<dbReference type="Proteomes" id="UP001231649">
    <property type="component" value="Chromosome 17"/>
</dbReference>
<evidence type="ECO:0000313" key="2">
    <source>
        <dbReference type="Proteomes" id="UP001231649"/>
    </source>
</evidence>
<name>A0ACC2QET0_9NEOP</name>
<reference evidence="1" key="1">
    <citation type="submission" date="2023-03" db="EMBL/GenBank/DDBJ databases">
        <title>Chromosome-level genomes of two armyworms, Mythimna separata and Mythimna loreyi, provide insights into the biosynthesis and reception of sex pheromones.</title>
        <authorList>
            <person name="Zhao H."/>
        </authorList>
    </citation>
    <scope>NUCLEOTIDE SEQUENCE</scope>
    <source>
        <strain evidence="1">BeijingLab</strain>
    </source>
</reference>
<dbReference type="EMBL" id="CM056793">
    <property type="protein sequence ID" value="KAJ8714956.1"/>
    <property type="molecule type" value="Genomic_DNA"/>
</dbReference>
<accession>A0ACC2QET0</accession>